<evidence type="ECO:0000259" key="4">
    <source>
        <dbReference type="PROSITE" id="PS50240"/>
    </source>
</evidence>
<dbReference type="InterPro" id="IPR009003">
    <property type="entry name" value="Peptidase_S1_PA"/>
</dbReference>
<name>A0A8J5K5Z6_HOMAM</name>
<keyword evidence="6" id="KW-1185">Reference proteome</keyword>
<keyword evidence="1" id="KW-1015">Disulfide bond</keyword>
<dbReference type="InterPro" id="IPR033116">
    <property type="entry name" value="TRYPSIN_SER"/>
</dbReference>
<accession>A0A8J5K5Z6</accession>
<dbReference type="Gene3D" id="2.40.10.10">
    <property type="entry name" value="Trypsin-like serine proteases"/>
    <property type="match status" value="2"/>
</dbReference>
<gene>
    <name evidence="5" type="primary">Clip2-L4</name>
    <name evidence="5" type="ORF">Hamer_G016797</name>
</gene>
<keyword evidence="5" id="KW-0645">Protease</keyword>
<dbReference type="PROSITE" id="PS50240">
    <property type="entry name" value="TRYPSIN_DOM"/>
    <property type="match status" value="1"/>
</dbReference>
<keyword evidence="5" id="KW-0378">Hydrolase</keyword>
<comment type="similarity">
    <text evidence="2">Belongs to the peptidase S1 family. CLIP subfamily.</text>
</comment>
<dbReference type="Pfam" id="PF00089">
    <property type="entry name" value="Trypsin"/>
    <property type="match status" value="1"/>
</dbReference>
<dbReference type="PANTHER" id="PTHR24256">
    <property type="entry name" value="TRYPTASE-RELATED"/>
    <property type="match status" value="1"/>
</dbReference>
<dbReference type="InterPro" id="IPR043504">
    <property type="entry name" value="Peptidase_S1_PA_chymotrypsin"/>
</dbReference>
<feature type="region of interest" description="Disordered" evidence="3">
    <location>
        <begin position="1"/>
        <end position="33"/>
    </location>
</feature>
<dbReference type="EMBL" id="JAHLQT010020459">
    <property type="protein sequence ID" value="KAG7168164.1"/>
    <property type="molecule type" value="Genomic_DNA"/>
</dbReference>
<reference evidence="5" key="1">
    <citation type="journal article" date="2021" name="Sci. Adv.">
        <title>The American lobster genome reveals insights on longevity, neural, and immune adaptations.</title>
        <authorList>
            <person name="Polinski J.M."/>
            <person name="Zimin A.V."/>
            <person name="Clark K.F."/>
            <person name="Kohn A.B."/>
            <person name="Sadowski N."/>
            <person name="Timp W."/>
            <person name="Ptitsyn A."/>
            <person name="Khanna P."/>
            <person name="Romanova D.Y."/>
            <person name="Williams P."/>
            <person name="Greenwood S.J."/>
            <person name="Moroz L.L."/>
            <person name="Walt D.R."/>
            <person name="Bodnar A.G."/>
        </authorList>
    </citation>
    <scope>NUCLEOTIDE SEQUENCE</scope>
    <source>
        <strain evidence="5">GMGI-L3</strain>
    </source>
</reference>
<dbReference type="CDD" id="cd00190">
    <property type="entry name" value="Tryp_SPc"/>
    <property type="match status" value="1"/>
</dbReference>
<feature type="domain" description="Peptidase S1" evidence="4">
    <location>
        <begin position="62"/>
        <end position="269"/>
    </location>
</feature>
<dbReference type="Proteomes" id="UP000747542">
    <property type="component" value="Unassembled WGS sequence"/>
</dbReference>
<dbReference type="PROSITE" id="PS00135">
    <property type="entry name" value="TRYPSIN_SER"/>
    <property type="match status" value="1"/>
</dbReference>
<dbReference type="SUPFAM" id="SSF50494">
    <property type="entry name" value="Trypsin-like serine proteases"/>
    <property type="match status" value="1"/>
</dbReference>
<evidence type="ECO:0000256" key="3">
    <source>
        <dbReference type="SAM" id="MobiDB-lite"/>
    </source>
</evidence>
<organism evidence="5 6">
    <name type="scientific">Homarus americanus</name>
    <name type="common">American lobster</name>
    <dbReference type="NCBI Taxonomy" id="6706"/>
    <lineage>
        <taxon>Eukaryota</taxon>
        <taxon>Metazoa</taxon>
        <taxon>Ecdysozoa</taxon>
        <taxon>Arthropoda</taxon>
        <taxon>Crustacea</taxon>
        <taxon>Multicrustacea</taxon>
        <taxon>Malacostraca</taxon>
        <taxon>Eumalacostraca</taxon>
        <taxon>Eucarida</taxon>
        <taxon>Decapoda</taxon>
        <taxon>Pleocyemata</taxon>
        <taxon>Astacidea</taxon>
        <taxon>Nephropoidea</taxon>
        <taxon>Nephropidae</taxon>
        <taxon>Homarus</taxon>
    </lineage>
</organism>
<feature type="compositionally biased region" description="Basic and acidic residues" evidence="3">
    <location>
        <begin position="19"/>
        <end position="29"/>
    </location>
</feature>
<dbReference type="InterPro" id="IPR001254">
    <property type="entry name" value="Trypsin_dom"/>
</dbReference>
<dbReference type="InterPro" id="IPR051487">
    <property type="entry name" value="Ser/Thr_Proteases_Immune/Dev"/>
</dbReference>
<evidence type="ECO:0000256" key="1">
    <source>
        <dbReference type="ARBA" id="ARBA00023157"/>
    </source>
</evidence>
<dbReference type="SMART" id="SM00020">
    <property type="entry name" value="Tryp_SPc"/>
    <property type="match status" value="1"/>
</dbReference>
<evidence type="ECO:0000256" key="2">
    <source>
        <dbReference type="ARBA" id="ARBA00024195"/>
    </source>
</evidence>
<protein>
    <submittedName>
        <fullName evidence="5">CLIP domain-containing serine protease 2-like 4</fullName>
    </submittedName>
</protein>
<evidence type="ECO:0000313" key="6">
    <source>
        <dbReference type="Proteomes" id="UP000747542"/>
    </source>
</evidence>
<dbReference type="GO" id="GO:0006508">
    <property type="term" value="P:proteolysis"/>
    <property type="evidence" value="ECO:0007669"/>
    <property type="project" value="UniProtKB-KW"/>
</dbReference>
<sequence>MGGANLGPLDMRHNSLHSSSRDSRHEKSRASTRTCTVASGHRLLLITELRVVHGALLRPVDAECRKDKREGVCIKIESCPSLLTLLRQIRSGSAPSGSLNELRRVVARVGEHTLSTNPDCEGGRCAPTPQDIPIERVINHPDYQRGCRSCNDIALIRLSRPAVLDVHSRQSLRPDVLQQVQLPIQDSADCQRRTSSNPNPNSVLCAGGDGRDTCRGDSGGPLTLGSTLNSRTYVVGLTSHGPLECGTPNTQGVYTSVNYYVDWIISNLQP</sequence>
<proteinExistence type="inferred from homology"/>
<dbReference type="GO" id="GO:0004252">
    <property type="term" value="F:serine-type endopeptidase activity"/>
    <property type="evidence" value="ECO:0007669"/>
    <property type="project" value="InterPro"/>
</dbReference>
<comment type="caution">
    <text evidence="5">The sequence shown here is derived from an EMBL/GenBank/DDBJ whole genome shotgun (WGS) entry which is preliminary data.</text>
</comment>
<evidence type="ECO:0000313" key="5">
    <source>
        <dbReference type="EMBL" id="KAG7168164.1"/>
    </source>
</evidence>
<dbReference type="AlphaFoldDB" id="A0A8J5K5Z6"/>